<dbReference type="SMART" id="SM00220">
    <property type="entry name" value="S_TKc"/>
    <property type="match status" value="1"/>
</dbReference>
<dbReference type="PANTHER" id="PTHR24348">
    <property type="entry name" value="SERINE/THREONINE-PROTEIN KINASE UNC-51-RELATED"/>
    <property type="match status" value="1"/>
</dbReference>
<organism evidence="8 9">
    <name type="scientific">Oopsacas minuta</name>
    <dbReference type="NCBI Taxonomy" id="111878"/>
    <lineage>
        <taxon>Eukaryota</taxon>
        <taxon>Metazoa</taxon>
        <taxon>Porifera</taxon>
        <taxon>Hexactinellida</taxon>
        <taxon>Hexasterophora</taxon>
        <taxon>Lyssacinosida</taxon>
        <taxon>Leucopsacidae</taxon>
        <taxon>Oopsacas</taxon>
    </lineage>
</organism>
<dbReference type="SUPFAM" id="SSF56112">
    <property type="entry name" value="Protein kinase-like (PK-like)"/>
    <property type="match status" value="1"/>
</dbReference>
<evidence type="ECO:0000313" key="8">
    <source>
        <dbReference type="EMBL" id="KAI6659341.1"/>
    </source>
</evidence>
<evidence type="ECO:0000259" key="7">
    <source>
        <dbReference type="PROSITE" id="PS50011"/>
    </source>
</evidence>
<gene>
    <name evidence="8" type="ORF">LOD99_15012</name>
</gene>
<dbReference type="GO" id="GO:0005829">
    <property type="term" value="C:cytosol"/>
    <property type="evidence" value="ECO:0007669"/>
    <property type="project" value="TreeGrafter"/>
</dbReference>
<dbReference type="Pfam" id="PF00069">
    <property type="entry name" value="Pkinase"/>
    <property type="match status" value="1"/>
</dbReference>
<keyword evidence="9" id="KW-1185">Reference proteome</keyword>
<keyword evidence="2 5" id="KW-0547">Nucleotide-binding</keyword>
<evidence type="ECO:0000256" key="6">
    <source>
        <dbReference type="SAM" id="Coils"/>
    </source>
</evidence>
<dbReference type="PROSITE" id="PS00108">
    <property type="entry name" value="PROTEIN_KINASE_ST"/>
    <property type="match status" value="1"/>
</dbReference>
<dbReference type="InterPro" id="IPR000719">
    <property type="entry name" value="Prot_kinase_dom"/>
</dbReference>
<dbReference type="Gene3D" id="1.10.510.10">
    <property type="entry name" value="Transferase(Phosphotransferase) domain 1"/>
    <property type="match status" value="1"/>
</dbReference>
<dbReference type="EMBL" id="JAKMXF010000066">
    <property type="protein sequence ID" value="KAI6659341.1"/>
    <property type="molecule type" value="Genomic_DNA"/>
</dbReference>
<dbReference type="GO" id="GO:0005524">
    <property type="term" value="F:ATP binding"/>
    <property type="evidence" value="ECO:0007669"/>
    <property type="project" value="UniProtKB-UniRule"/>
</dbReference>
<dbReference type="PANTHER" id="PTHR24348:SF22">
    <property type="entry name" value="NON-SPECIFIC SERINE_THREONINE PROTEIN KINASE"/>
    <property type="match status" value="1"/>
</dbReference>
<comment type="caution">
    <text evidence="8">The sequence shown here is derived from an EMBL/GenBank/DDBJ whole genome shotgun (WGS) entry which is preliminary data.</text>
</comment>
<dbReference type="GO" id="GO:0010506">
    <property type="term" value="P:regulation of autophagy"/>
    <property type="evidence" value="ECO:0007669"/>
    <property type="project" value="InterPro"/>
</dbReference>
<dbReference type="PROSITE" id="PS00107">
    <property type="entry name" value="PROTEIN_KINASE_ATP"/>
    <property type="match status" value="1"/>
</dbReference>
<reference evidence="8 9" key="1">
    <citation type="journal article" date="2023" name="BMC Biol.">
        <title>The compact genome of the sponge Oopsacas minuta (Hexactinellida) is lacking key metazoan core genes.</title>
        <authorList>
            <person name="Santini S."/>
            <person name="Schenkelaars Q."/>
            <person name="Jourda C."/>
            <person name="Duchesne M."/>
            <person name="Belahbib H."/>
            <person name="Rocher C."/>
            <person name="Selva M."/>
            <person name="Riesgo A."/>
            <person name="Vervoort M."/>
            <person name="Leys S.P."/>
            <person name="Kodjabachian L."/>
            <person name="Le Bivic A."/>
            <person name="Borchiellini C."/>
            <person name="Claverie J.M."/>
            <person name="Renard E."/>
        </authorList>
    </citation>
    <scope>NUCLEOTIDE SEQUENCE [LARGE SCALE GENOMIC DNA]</scope>
    <source>
        <strain evidence="8">SPO-2</strain>
    </source>
</reference>
<proteinExistence type="predicted"/>
<evidence type="ECO:0000256" key="2">
    <source>
        <dbReference type="ARBA" id="ARBA00022741"/>
    </source>
</evidence>
<keyword evidence="4 5" id="KW-0067">ATP-binding</keyword>
<keyword evidence="1" id="KW-0808">Transferase</keyword>
<protein>
    <submittedName>
        <fullName evidence="8">Inhibitor of nuclear factor kappa-B kinase subunit beta-like</fullName>
    </submittedName>
</protein>
<feature type="coiled-coil region" evidence="6">
    <location>
        <begin position="618"/>
        <end position="648"/>
    </location>
</feature>
<evidence type="ECO:0000256" key="4">
    <source>
        <dbReference type="ARBA" id="ARBA00022840"/>
    </source>
</evidence>
<dbReference type="GO" id="GO:0000045">
    <property type="term" value="P:autophagosome assembly"/>
    <property type="evidence" value="ECO:0007669"/>
    <property type="project" value="TreeGrafter"/>
</dbReference>
<feature type="domain" description="Protein kinase" evidence="7">
    <location>
        <begin position="29"/>
        <end position="329"/>
    </location>
</feature>
<name>A0AAV7KE40_9METZ</name>
<keyword evidence="3 8" id="KW-0418">Kinase</keyword>
<keyword evidence="6" id="KW-0175">Coiled coil</keyword>
<dbReference type="InterPro" id="IPR045269">
    <property type="entry name" value="Atg1-like"/>
</dbReference>
<evidence type="ECO:0000256" key="5">
    <source>
        <dbReference type="PROSITE-ProRule" id="PRU10141"/>
    </source>
</evidence>
<dbReference type="InterPro" id="IPR011009">
    <property type="entry name" value="Kinase-like_dom_sf"/>
</dbReference>
<feature type="binding site" evidence="5">
    <location>
        <position position="58"/>
    </location>
    <ligand>
        <name>ATP</name>
        <dbReference type="ChEBI" id="CHEBI:30616"/>
    </ligand>
</feature>
<dbReference type="InterPro" id="IPR017441">
    <property type="entry name" value="Protein_kinase_ATP_BS"/>
</dbReference>
<sequence length="909" mass="104305">MPKYPTVKEMKQQRNASKNQFTQTNEFVWCKMNQLGKGAFGTVYLGWREPDEEYIAVKAIPQTTIDMEEKVKLFLKREIEIMNTLKGAPFIVQLMYLERNANGVNMFMEMCDTDLEKHLVTNKVTQLQLIRFMQQIAISINAMHAKGIVHRDLKPANILIKYRDTNMQEFDIRLADFGYSRFFKTEGPEGMEINNMLDSAAGTPVYMAPEALACVVEQNAHYNQLVDIWSAGAIIYRVVVGEHGFYHRMQMTMQELLNVIRKKGTAIGVVVNPKGKPIYIKELPEQTEDILNPQMKQTVSSMIREMLQVEPQLRMTTSKFLQTVDDIAVSKFNVISVHTGQQTKVPINQEMTLEELVHTLAKDFKEMPVAEMHLIYESHTSENIVATNDQLKKLLEFLMRSSHKPDVFLVSGALLKELDLPYDEDINVTANLSALLQIKSKRELKAQNNTVLLPQVCKSTMEEYQSLQKQQLIGYQAFITHSINAVSRFQVIISRTEKAQSAMDAQVNTVFRCIEDAVDSLQAHGYENEVNSLHGIDEELRGIMNYIQQCKGKVITAFETQMRQVKDIKRRMGELSSDDVIISAQKKCREITKESLDSQLDKSEDLLMLLNTKQKYFNDLLHLKLTGLNNTLTKLEEQQGELVKVETEIIPEHARKVEKLGRRVNKTALATIAGGAGSRVEKFENPEVTNLKENLQETQREKDEFSDKVEKLKKQSAKDKGLVDKLYFRLMKYNRWFEDITKELELDDTDNKQDKIVDESFLELDSSIPNEIRNCVRKAILTDTIKVREKIIQNRDDYLTSEDDKISVNNLKAGDHVLLLPSKATSNVRAHVHVPRIFTLETNQLYFLDVESYENFKLEMKKDFTSCVTGILTEDPKQKAALAREDYPVTQFGMIFYTVKAKPKIQSAL</sequence>
<evidence type="ECO:0000313" key="9">
    <source>
        <dbReference type="Proteomes" id="UP001165289"/>
    </source>
</evidence>
<dbReference type="GO" id="GO:0000407">
    <property type="term" value="C:phagophore assembly site"/>
    <property type="evidence" value="ECO:0007669"/>
    <property type="project" value="TreeGrafter"/>
</dbReference>
<dbReference type="GO" id="GO:0005776">
    <property type="term" value="C:autophagosome"/>
    <property type="evidence" value="ECO:0007669"/>
    <property type="project" value="TreeGrafter"/>
</dbReference>
<feature type="coiled-coil region" evidence="6">
    <location>
        <begin position="688"/>
        <end position="715"/>
    </location>
</feature>
<evidence type="ECO:0000256" key="1">
    <source>
        <dbReference type="ARBA" id="ARBA00022679"/>
    </source>
</evidence>
<dbReference type="InterPro" id="IPR008271">
    <property type="entry name" value="Ser/Thr_kinase_AS"/>
</dbReference>
<dbReference type="AlphaFoldDB" id="A0AAV7KE40"/>
<dbReference type="PROSITE" id="PS50011">
    <property type="entry name" value="PROTEIN_KINASE_DOM"/>
    <property type="match status" value="1"/>
</dbReference>
<dbReference type="GO" id="GO:0004674">
    <property type="term" value="F:protein serine/threonine kinase activity"/>
    <property type="evidence" value="ECO:0007669"/>
    <property type="project" value="InterPro"/>
</dbReference>
<dbReference type="GO" id="GO:0016020">
    <property type="term" value="C:membrane"/>
    <property type="evidence" value="ECO:0007669"/>
    <property type="project" value="TreeGrafter"/>
</dbReference>
<accession>A0AAV7KE40</accession>
<dbReference type="Proteomes" id="UP001165289">
    <property type="component" value="Unassembled WGS sequence"/>
</dbReference>
<evidence type="ECO:0000256" key="3">
    <source>
        <dbReference type="ARBA" id="ARBA00022777"/>
    </source>
</evidence>